<evidence type="ECO:0000313" key="3">
    <source>
        <dbReference type="Proteomes" id="UP000095759"/>
    </source>
</evidence>
<evidence type="ECO:0000256" key="1">
    <source>
        <dbReference type="SAM" id="MobiDB-lite"/>
    </source>
</evidence>
<protein>
    <submittedName>
        <fullName evidence="2">Uncharacterized protein</fullName>
    </submittedName>
</protein>
<proteinExistence type="predicted"/>
<keyword evidence="3" id="KW-1185">Reference proteome</keyword>
<dbReference type="AlphaFoldDB" id="A0A1E5P0Z0"/>
<reference evidence="2 3" key="1">
    <citation type="submission" date="2016-08" db="EMBL/GenBank/DDBJ databases">
        <title>Complete genome sequence of Streptomyces agglomeratus strain 6-3-2, a novel anti-MRSA actinomycete isolated from Wuli of Tebit, China.</title>
        <authorList>
            <person name="Chen X."/>
        </authorList>
    </citation>
    <scope>NUCLEOTIDE SEQUENCE [LARGE SCALE GENOMIC DNA]</scope>
    <source>
        <strain evidence="2 3">6-3-2</strain>
    </source>
</reference>
<feature type="region of interest" description="Disordered" evidence="1">
    <location>
        <begin position="1"/>
        <end position="20"/>
    </location>
</feature>
<dbReference type="Proteomes" id="UP000095759">
    <property type="component" value="Unassembled WGS sequence"/>
</dbReference>
<accession>A0A1E5P0Z0</accession>
<evidence type="ECO:0000313" key="2">
    <source>
        <dbReference type="EMBL" id="OEJ23205.1"/>
    </source>
</evidence>
<sequence>MDKAEDHHSGGAGRRAQRRRARLALAGRARDASDLALLLDMLALSPQLDGDENASCAGTDLAGFNDAV</sequence>
<dbReference type="EMBL" id="MEHJ01000001">
    <property type="protein sequence ID" value="OEJ23205.1"/>
    <property type="molecule type" value="Genomic_DNA"/>
</dbReference>
<gene>
    <name evidence="2" type="ORF">AS594_00400</name>
</gene>
<organism evidence="2 3">
    <name type="scientific">Streptomyces agglomeratus</name>
    <dbReference type="NCBI Taxonomy" id="285458"/>
    <lineage>
        <taxon>Bacteria</taxon>
        <taxon>Bacillati</taxon>
        <taxon>Actinomycetota</taxon>
        <taxon>Actinomycetes</taxon>
        <taxon>Kitasatosporales</taxon>
        <taxon>Streptomycetaceae</taxon>
        <taxon>Streptomyces</taxon>
    </lineage>
</organism>
<name>A0A1E5P0Z0_9ACTN</name>
<comment type="caution">
    <text evidence="2">The sequence shown here is derived from an EMBL/GenBank/DDBJ whole genome shotgun (WGS) entry which is preliminary data.</text>
</comment>